<evidence type="ECO:0000256" key="2">
    <source>
        <dbReference type="PIRSR" id="PIRSR011396-2"/>
    </source>
</evidence>
<dbReference type="InterPro" id="IPR050816">
    <property type="entry name" value="Flavin-dep_Halogenase_NPB"/>
</dbReference>
<organism evidence="3 4">
    <name type="scientific">Saliniradius amylolyticus</name>
    <dbReference type="NCBI Taxonomy" id="2183582"/>
    <lineage>
        <taxon>Bacteria</taxon>
        <taxon>Pseudomonadati</taxon>
        <taxon>Pseudomonadota</taxon>
        <taxon>Gammaproteobacteria</taxon>
        <taxon>Alteromonadales</taxon>
        <taxon>Alteromonadaceae</taxon>
        <taxon>Saliniradius</taxon>
    </lineage>
</organism>
<feature type="binding site" evidence="2">
    <location>
        <position position="85"/>
    </location>
    <ligand>
        <name>7-chloro-L-tryptophan</name>
        <dbReference type="ChEBI" id="CHEBI:58713"/>
    </ligand>
</feature>
<sequence length="494" mass="55645">MLELKKGSEQGPHILIVGGGTAGWMSALLLNQQLSEYGVRVSLMESEQIGTIGVGEGTTPYIRQFFSAIGLSEREWMSECQATFKCGIRFPSWSDNPEHGSYFHPFYSGVDKEPGEAFFVNANLRRRGQMAEAQPDRFFLAHYLASQGKAPKVPDNAFHLDYAYHFDAGLLGQYLKKVGIQRGIRHRLNTIDAVRRHPSGDIASVITADGEAVAADFFIDCTGFASKLLQQNLGVPFCSFADNLLNDSAVAIQLPRDYEQVLVSETRSEALSNGWAWRIPLIRRTGFGYVFSSNYQSPDQAETELRRYLQVGDEIPARRLSMKVGRVEKHWQNNCLAVGLSQGFIEPLEATALMLVQFTVERFARALIKGSPEHCFNQEVNRMFDGVRDYIVAHYKTNGRQDTPYWRDNREQTPASDRLQAILDTWRTGAELEPVLTEMESELVYFRPSWYCLLAGSGLLPDVPAQPCVGTPASYAERFFRPLAERFTDQTDYL</sequence>
<gene>
    <name evidence="3" type="ORF">HMF8227_00246</name>
</gene>
<keyword evidence="3" id="KW-0560">Oxidoreductase</keyword>
<feature type="binding site" evidence="2">
    <location>
        <position position="349"/>
    </location>
    <ligand>
        <name>L-tryptophan</name>
        <dbReference type="ChEBI" id="CHEBI:57912"/>
    </ligand>
</feature>
<dbReference type="SUPFAM" id="SSF51905">
    <property type="entry name" value="FAD/NAD(P)-binding domain"/>
    <property type="match status" value="1"/>
</dbReference>
<evidence type="ECO:0000313" key="3">
    <source>
        <dbReference type="EMBL" id="AWL10754.1"/>
    </source>
</evidence>
<keyword evidence="4" id="KW-1185">Reference proteome</keyword>
<dbReference type="KEGG" id="salh:HMF8227_00246"/>
<evidence type="ECO:0000256" key="1">
    <source>
        <dbReference type="PIRSR" id="PIRSR011396-1"/>
    </source>
</evidence>
<dbReference type="PANTHER" id="PTHR43747:SF4">
    <property type="entry name" value="FLAVIN-DEPENDENT TRYPTOPHAN HALOGENASE"/>
    <property type="match status" value="1"/>
</dbReference>
<accession>A0A2S2DZC9</accession>
<reference evidence="3 4" key="1">
    <citation type="submission" date="2018-05" db="EMBL/GenBank/DDBJ databases">
        <title>Salinimonas sp. HMF8227 Genome sequencing and assembly.</title>
        <authorList>
            <person name="Kang H."/>
            <person name="Kang J."/>
            <person name="Cha I."/>
            <person name="Kim H."/>
            <person name="Joh K."/>
        </authorList>
    </citation>
    <scope>NUCLEOTIDE SEQUENCE [LARGE SCALE GENOMIC DNA]</scope>
    <source>
        <strain evidence="3 4">HMF8227</strain>
    </source>
</reference>
<dbReference type="AlphaFoldDB" id="A0A2S2DZC9"/>
<proteinExistence type="predicted"/>
<dbReference type="InterPro" id="IPR006905">
    <property type="entry name" value="Flavin_halogenase"/>
</dbReference>
<dbReference type="GO" id="GO:0004497">
    <property type="term" value="F:monooxygenase activity"/>
    <property type="evidence" value="ECO:0007669"/>
    <property type="project" value="InterPro"/>
</dbReference>
<name>A0A2S2DZC9_9ALTE</name>
<dbReference type="Pfam" id="PF04820">
    <property type="entry name" value="Trp_halogenase"/>
    <property type="match status" value="1"/>
</dbReference>
<dbReference type="Proteomes" id="UP000245728">
    <property type="component" value="Chromosome"/>
</dbReference>
<dbReference type="OrthoDB" id="7178350at2"/>
<dbReference type="PIRSF" id="PIRSF011396">
    <property type="entry name" value="Trp_halogenase"/>
    <property type="match status" value="1"/>
</dbReference>
<dbReference type="EC" id="1.14.19.9" evidence="3"/>
<dbReference type="GO" id="GO:0000166">
    <property type="term" value="F:nucleotide binding"/>
    <property type="evidence" value="ECO:0007669"/>
    <property type="project" value="UniProtKB-KW"/>
</dbReference>
<feature type="active site" evidence="1">
    <location>
        <position position="85"/>
    </location>
</feature>
<keyword evidence="2" id="KW-0274">FAD</keyword>
<dbReference type="InterPro" id="IPR036188">
    <property type="entry name" value="FAD/NAD-bd_sf"/>
</dbReference>
<dbReference type="Gene3D" id="3.50.50.60">
    <property type="entry name" value="FAD/NAD(P)-binding domain"/>
    <property type="match status" value="1"/>
</dbReference>
<dbReference type="EMBL" id="CP029347">
    <property type="protein sequence ID" value="AWL10754.1"/>
    <property type="molecule type" value="Genomic_DNA"/>
</dbReference>
<dbReference type="InterPro" id="IPR033856">
    <property type="entry name" value="Trp_halogen"/>
</dbReference>
<feature type="binding site" evidence="2">
    <location>
        <position position="340"/>
    </location>
    <ligand>
        <name>FAD</name>
        <dbReference type="ChEBI" id="CHEBI:57692"/>
    </ligand>
</feature>
<keyword evidence="2" id="KW-0547">Nucleotide-binding</keyword>
<feature type="binding site" evidence="2">
    <location>
        <begin position="19"/>
        <end position="22"/>
    </location>
    <ligand>
        <name>FAD</name>
        <dbReference type="ChEBI" id="CHEBI:57692"/>
    </ligand>
</feature>
<dbReference type="PANTHER" id="PTHR43747">
    <property type="entry name" value="FAD-BINDING PROTEIN"/>
    <property type="match status" value="1"/>
</dbReference>
<evidence type="ECO:0000313" key="4">
    <source>
        <dbReference type="Proteomes" id="UP000245728"/>
    </source>
</evidence>
<keyword evidence="2" id="KW-0285">Flavoprotein</keyword>
<protein>
    <submittedName>
        <fullName evidence="3">Tryptophan 7-halogenase</fullName>
        <ecNumber evidence="3">1.14.19.9</ecNumber>
    </submittedName>
</protein>